<accession>A0ABV0VJW7</accession>
<reference evidence="1 2" key="1">
    <citation type="submission" date="2021-06" db="EMBL/GenBank/DDBJ databases">
        <authorList>
            <person name="Palmer J.M."/>
        </authorList>
    </citation>
    <scope>NUCLEOTIDE SEQUENCE [LARGE SCALE GENOMIC DNA]</scope>
    <source>
        <strain evidence="2">if_2019</strain>
        <tissue evidence="1">Muscle</tissue>
    </source>
</reference>
<keyword evidence="2" id="KW-1185">Reference proteome</keyword>
<gene>
    <name evidence="1" type="ORF">ILYODFUR_035845</name>
</gene>
<name>A0ABV0VJW7_9TELE</name>
<evidence type="ECO:0000313" key="2">
    <source>
        <dbReference type="Proteomes" id="UP001482620"/>
    </source>
</evidence>
<proteinExistence type="predicted"/>
<organism evidence="1 2">
    <name type="scientific">Ilyodon furcidens</name>
    <name type="common">goldbreast splitfin</name>
    <dbReference type="NCBI Taxonomy" id="33524"/>
    <lineage>
        <taxon>Eukaryota</taxon>
        <taxon>Metazoa</taxon>
        <taxon>Chordata</taxon>
        <taxon>Craniata</taxon>
        <taxon>Vertebrata</taxon>
        <taxon>Euteleostomi</taxon>
        <taxon>Actinopterygii</taxon>
        <taxon>Neopterygii</taxon>
        <taxon>Teleostei</taxon>
        <taxon>Neoteleostei</taxon>
        <taxon>Acanthomorphata</taxon>
        <taxon>Ovalentaria</taxon>
        <taxon>Atherinomorphae</taxon>
        <taxon>Cyprinodontiformes</taxon>
        <taxon>Goodeidae</taxon>
        <taxon>Ilyodon</taxon>
    </lineage>
</organism>
<protein>
    <submittedName>
        <fullName evidence="1">Uncharacterized protein</fullName>
    </submittedName>
</protein>
<comment type="caution">
    <text evidence="1">The sequence shown here is derived from an EMBL/GenBank/DDBJ whole genome shotgun (WGS) entry which is preliminary data.</text>
</comment>
<evidence type="ECO:0000313" key="1">
    <source>
        <dbReference type="EMBL" id="MEQ2257550.1"/>
    </source>
</evidence>
<dbReference type="EMBL" id="JAHRIQ010111286">
    <property type="protein sequence ID" value="MEQ2257550.1"/>
    <property type="molecule type" value="Genomic_DNA"/>
</dbReference>
<dbReference type="Proteomes" id="UP001482620">
    <property type="component" value="Unassembled WGS sequence"/>
</dbReference>
<sequence>MQRTQICSFQENFTDYPLSWQHSGFKAPLAYLQTNLAHPPLCSPSKITHLVPPPSQGQVRQDYLDQLTYLTHSRSFHPSFPPWQIFKSLPRQVPVSSVRTLH</sequence>